<dbReference type="EMBL" id="LUUI01000155">
    <property type="protein sequence ID" value="OAI10335.1"/>
    <property type="molecule type" value="Genomic_DNA"/>
</dbReference>
<keyword evidence="2" id="KW-1185">Reference proteome</keyword>
<dbReference type="AlphaFoldDB" id="A0A177MXM0"/>
<dbReference type="Proteomes" id="UP000078476">
    <property type="component" value="Unassembled WGS sequence"/>
</dbReference>
<evidence type="ECO:0000313" key="1">
    <source>
        <dbReference type="EMBL" id="OAI10335.1"/>
    </source>
</evidence>
<dbReference type="RefSeq" id="WP_066987422.1">
    <property type="nucleotide sequence ID" value="NZ_LUUI01000155.1"/>
</dbReference>
<gene>
    <name evidence="1" type="ORF">A1359_16940</name>
</gene>
<reference evidence="1 2" key="1">
    <citation type="submission" date="2016-03" db="EMBL/GenBank/DDBJ databases">
        <authorList>
            <person name="Ploux O."/>
        </authorList>
    </citation>
    <scope>NUCLEOTIDE SEQUENCE [LARGE SCALE GENOMIC DNA]</scope>
    <source>
        <strain evidence="1 2">R-45370</strain>
    </source>
</reference>
<evidence type="ECO:0008006" key="3">
    <source>
        <dbReference type="Google" id="ProtNLM"/>
    </source>
</evidence>
<dbReference type="Gene3D" id="3.90.70.10">
    <property type="entry name" value="Cysteine proteinases"/>
    <property type="match status" value="1"/>
</dbReference>
<evidence type="ECO:0000313" key="2">
    <source>
        <dbReference type="Proteomes" id="UP000078476"/>
    </source>
</evidence>
<name>A0A177MXM0_9GAMM</name>
<dbReference type="InterPro" id="IPR022118">
    <property type="entry name" value="Peptidase_C70_AvrRpt2"/>
</dbReference>
<proteinExistence type="predicted"/>
<protein>
    <recommendedName>
        <fullName evidence="3">Peptidase C39-like domain-containing protein</fullName>
    </recommendedName>
</protein>
<sequence length="182" mass="20238">MSILLEVPFITQLDIGGHVPGNKNTLNDYTGCWYASTCMVGYYFAQGPRHGVPELFTKQNVNLDGSTSTGHWAIPAGWMPTLMEREGLIAVADHATKTFSLEEVENLLKTKGPLMFSWMKTHGGSTYGHVSVVIGTDDTGIIFHDPEKAPKSRMTIGDFDSKRYKYPGYPYYLLYSNMSGIK</sequence>
<dbReference type="Pfam" id="PF12385">
    <property type="entry name" value="Peptidase_C70"/>
    <property type="match status" value="1"/>
</dbReference>
<comment type="caution">
    <text evidence="1">The sequence shown here is derived from an EMBL/GenBank/DDBJ whole genome shotgun (WGS) entry which is preliminary data.</text>
</comment>
<accession>A0A177MXM0</accession>
<organism evidence="1 2">
    <name type="scientific">Methylomonas lenta</name>
    <dbReference type="NCBI Taxonomy" id="980561"/>
    <lineage>
        <taxon>Bacteria</taxon>
        <taxon>Pseudomonadati</taxon>
        <taxon>Pseudomonadota</taxon>
        <taxon>Gammaproteobacteria</taxon>
        <taxon>Methylococcales</taxon>
        <taxon>Methylococcaceae</taxon>
        <taxon>Methylomonas</taxon>
    </lineage>
</organism>